<accession>A0A166DR68</accession>
<dbReference type="Proteomes" id="UP000077066">
    <property type="component" value="Unassembled WGS sequence"/>
</dbReference>
<dbReference type="EC" id="3.1.12.1" evidence="2 12"/>
<keyword evidence="11 12" id="KW-0464">Manganese</keyword>
<feature type="domain" description="DUF83" evidence="13">
    <location>
        <begin position="153"/>
        <end position="265"/>
    </location>
</feature>
<comment type="caution">
    <text evidence="14">The sequence shown here is derived from an EMBL/GenBank/DDBJ whole genome shotgun (WGS) entry which is preliminary data.</text>
</comment>
<keyword evidence="6 12" id="KW-0378">Hydrolase</keyword>
<evidence type="ECO:0000256" key="4">
    <source>
        <dbReference type="ARBA" id="ARBA00022722"/>
    </source>
</evidence>
<keyword evidence="4 12" id="KW-0540">Nuclease</keyword>
<organism evidence="14 15">
    <name type="scientific">Methanobrevibacter filiformis</name>
    <dbReference type="NCBI Taxonomy" id="55758"/>
    <lineage>
        <taxon>Archaea</taxon>
        <taxon>Methanobacteriati</taxon>
        <taxon>Methanobacteriota</taxon>
        <taxon>Methanomada group</taxon>
        <taxon>Methanobacteria</taxon>
        <taxon>Methanobacteriales</taxon>
        <taxon>Methanobacteriaceae</taxon>
        <taxon>Methanobrevibacter</taxon>
    </lineage>
</organism>
<name>A0A166DR68_9EURY</name>
<evidence type="ECO:0000256" key="9">
    <source>
        <dbReference type="ARBA" id="ARBA00023014"/>
    </source>
</evidence>
<dbReference type="InterPro" id="IPR011604">
    <property type="entry name" value="PDDEXK-like_dom_sf"/>
</dbReference>
<dbReference type="GO" id="GO:0004527">
    <property type="term" value="F:exonuclease activity"/>
    <property type="evidence" value="ECO:0007669"/>
    <property type="project" value="UniProtKB-KW"/>
</dbReference>
<dbReference type="InterPro" id="IPR022765">
    <property type="entry name" value="Dna2/Cas4_DUF83"/>
</dbReference>
<dbReference type="OrthoDB" id="26676at2157"/>
<dbReference type="Gene3D" id="3.90.320.10">
    <property type="match status" value="1"/>
</dbReference>
<evidence type="ECO:0000256" key="2">
    <source>
        <dbReference type="ARBA" id="ARBA00012768"/>
    </source>
</evidence>
<keyword evidence="8 12" id="KW-0408">Iron</keyword>
<evidence type="ECO:0000259" key="13">
    <source>
        <dbReference type="Pfam" id="PF01930"/>
    </source>
</evidence>
<dbReference type="InterPro" id="IPR013343">
    <property type="entry name" value="CRISPR-assoc_prot_Cas4"/>
</dbReference>
<sequence>MISISSIKEFAFCPLKLYLRNQLDEETRNNIKVNKTIKQIRVDLQDLLQRNIRSSTKGMSIEEISKNLSRNILETIESLMIPLKKDDSLLNSELEEIKEDLIKETRFNVNFLALKSKKAMTALDKDGTDITEMFFPTSMYSYLIRDNTLEIIGTCDKIEIVDGRYYPVDIKTTNPPLQGVWDSDAIKLVANAMLIEQEFDTEVFVGFIDYIKIAERRPVIMDSKLRKELFKTIHNIKEILEEGAIPEVSINIHKCEKCEYKELCHTEREAYDLT</sequence>
<dbReference type="NCBIfam" id="TIGR00372">
    <property type="entry name" value="cas4"/>
    <property type="match status" value="1"/>
</dbReference>
<comment type="cofactor">
    <cofactor evidence="12">
        <name>Mg(2+)</name>
        <dbReference type="ChEBI" id="CHEBI:18420"/>
    </cofactor>
    <cofactor evidence="12">
        <name>Mn(2+)</name>
        <dbReference type="ChEBI" id="CHEBI:29035"/>
    </cofactor>
    <text evidence="12">Mg(2+) or Mn(2+) required for ssDNA cleavage activity.</text>
</comment>
<dbReference type="PANTHER" id="PTHR36531:SF2">
    <property type="entry name" value="CRISPR-ASSOCIATED EXONUCLEASE CAS4"/>
    <property type="match status" value="1"/>
</dbReference>
<gene>
    <name evidence="14" type="ORF">MBFIL_05810</name>
</gene>
<keyword evidence="9 12" id="KW-0411">Iron-sulfur</keyword>
<comment type="function">
    <text evidence="12">CRISPR (clustered regularly interspaced short palindromic repeat) is an adaptive immune system that provides protection against mobile genetic elements (viruses, transposable elements and conjugative plasmids). CRISPR clusters contain sequences complementary to antecedent mobile elements and target invading nucleic acids. CRISPR clusters are transcribed and processed into CRISPR RNA (crRNA).</text>
</comment>
<comment type="similarity">
    <text evidence="1 12">Belongs to the CRISPR-associated exonuclease Cas4 family.</text>
</comment>
<keyword evidence="7 12" id="KW-0269">Exonuclease</keyword>
<dbReference type="EMBL" id="LWMT01000084">
    <property type="protein sequence ID" value="KZX15869.1"/>
    <property type="molecule type" value="Genomic_DNA"/>
</dbReference>
<dbReference type="GO" id="GO:0051607">
    <property type="term" value="P:defense response to virus"/>
    <property type="evidence" value="ECO:0007669"/>
    <property type="project" value="UniProtKB-KW"/>
</dbReference>
<evidence type="ECO:0000313" key="14">
    <source>
        <dbReference type="EMBL" id="KZX15869.1"/>
    </source>
</evidence>
<evidence type="ECO:0000256" key="7">
    <source>
        <dbReference type="ARBA" id="ARBA00022839"/>
    </source>
</evidence>
<evidence type="ECO:0000256" key="3">
    <source>
        <dbReference type="ARBA" id="ARBA00020049"/>
    </source>
</evidence>
<reference evidence="14 15" key="1">
    <citation type="submission" date="2016-04" db="EMBL/GenBank/DDBJ databases">
        <title>Genome sequence of Methanobrevibacter filiformis DSM 11501.</title>
        <authorList>
            <person name="Poehlein A."/>
            <person name="Seedorf H."/>
            <person name="Daniel R."/>
        </authorList>
    </citation>
    <scope>NUCLEOTIDE SEQUENCE [LARGE SCALE GENOMIC DNA]</scope>
    <source>
        <strain evidence="14 15">DSM 11501</strain>
    </source>
</reference>
<evidence type="ECO:0000256" key="12">
    <source>
        <dbReference type="RuleBase" id="RU365022"/>
    </source>
</evidence>
<keyword evidence="10 12" id="KW-0051">Antiviral defense</keyword>
<keyword evidence="15" id="KW-1185">Reference proteome</keyword>
<evidence type="ECO:0000256" key="5">
    <source>
        <dbReference type="ARBA" id="ARBA00022723"/>
    </source>
</evidence>
<evidence type="ECO:0000256" key="8">
    <source>
        <dbReference type="ARBA" id="ARBA00023004"/>
    </source>
</evidence>
<dbReference type="AlphaFoldDB" id="A0A166DR68"/>
<dbReference type="STRING" id="55758.MBFIL_05810"/>
<protein>
    <recommendedName>
        <fullName evidence="3 12">CRISPR-associated exonuclease Cas4</fullName>
        <ecNumber evidence="2 12">3.1.12.1</ecNumber>
    </recommendedName>
</protein>
<proteinExistence type="inferred from homology"/>
<dbReference type="RefSeq" id="WP_066971338.1">
    <property type="nucleotide sequence ID" value="NZ_LWMT01000084.1"/>
</dbReference>
<dbReference type="InterPro" id="IPR051827">
    <property type="entry name" value="Cas4_exonuclease"/>
</dbReference>
<comment type="cofactor">
    <cofactor evidence="12">
        <name>iron-sulfur cluster</name>
        <dbReference type="ChEBI" id="CHEBI:30408"/>
    </cofactor>
</comment>
<evidence type="ECO:0000256" key="10">
    <source>
        <dbReference type="ARBA" id="ARBA00023118"/>
    </source>
</evidence>
<dbReference type="GO" id="GO:0051536">
    <property type="term" value="F:iron-sulfur cluster binding"/>
    <property type="evidence" value="ECO:0007669"/>
    <property type="project" value="UniProtKB-KW"/>
</dbReference>
<dbReference type="PANTHER" id="PTHR36531">
    <property type="entry name" value="CRISPR-ASSOCIATED EXONUCLEASE CAS4"/>
    <property type="match status" value="1"/>
</dbReference>
<evidence type="ECO:0000256" key="11">
    <source>
        <dbReference type="ARBA" id="ARBA00023211"/>
    </source>
</evidence>
<evidence type="ECO:0000256" key="1">
    <source>
        <dbReference type="ARBA" id="ARBA00009189"/>
    </source>
</evidence>
<dbReference type="Pfam" id="PF01930">
    <property type="entry name" value="Cas_Cas4"/>
    <property type="match status" value="1"/>
</dbReference>
<evidence type="ECO:0000256" key="6">
    <source>
        <dbReference type="ARBA" id="ARBA00022801"/>
    </source>
</evidence>
<keyword evidence="5 12" id="KW-0479">Metal-binding</keyword>
<evidence type="ECO:0000313" key="15">
    <source>
        <dbReference type="Proteomes" id="UP000077066"/>
    </source>
</evidence>
<dbReference type="GO" id="GO:0046872">
    <property type="term" value="F:metal ion binding"/>
    <property type="evidence" value="ECO:0007669"/>
    <property type="project" value="UniProtKB-KW"/>
</dbReference>
<dbReference type="PATRIC" id="fig|55758.3.peg.652"/>